<dbReference type="InterPro" id="IPR014002">
    <property type="entry name" value="Agenet_dom_plant"/>
</dbReference>
<dbReference type="EMBL" id="UZAU01000717">
    <property type="status" value="NOT_ANNOTATED_CDS"/>
    <property type="molecule type" value="Genomic_DNA"/>
</dbReference>
<keyword evidence="7" id="KW-1185">Reference proteome</keyword>
<feature type="region of interest" description="Disordered" evidence="4">
    <location>
        <begin position="296"/>
        <end position="318"/>
    </location>
</feature>
<evidence type="ECO:0000313" key="6">
    <source>
        <dbReference type="EnsemblPlants" id="cds.evm.model.08.1907"/>
    </source>
</evidence>
<reference evidence="6" key="1">
    <citation type="submission" date="2018-11" db="EMBL/GenBank/DDBJ databases">
        <authorList>
            <person name="Grassa J C."/>
        </authorList>
    </citation>
    <scope>NUCLEOTIDE SEQUENCE [LARGE SCALE GENOMIC DNA]</scope>
</reference>
<dbReference type="SMART" id="SM00743">
    <property type="entry name" value="Agenet"/>
    <property type="match status" value="3"/>
</dbReference>
<dbReference type="Gramene" id="evm.model.08.1907">
    <property type="protein sequence ID" value="cds.evm.model.08.1907"/>
    <property type="gene ID" value="evm.TU.08.1907"/>
</dbReference>
<dbReference type="Pfam" id="PF05641">
    <property type="entry name" value="Agenet"/>
    <property type="match status" value="1"/>
</dbReference>
<dbReference type="Proteomes" id="UP000596661">
    <property type="component" value="Chromosome 8"/>
</dbReference>
<evidence type="ECO:0000256" key="1">
    <source>
        <dbReference type="ARBA" id="ARBA00022448"/>
    </source>
</evidence>
<keyword evidence="2" id="KW-0341">Growth regulation</keyword>
<name>A0A803QA64_CANSA</name>
<feature type="coiled-coil region" evidence="3">
    <location>
        <begin position="486"/>
        <end position="530"/>
    </location>
</feature>
<feature type="domain" description="Agenet" evidence="5">
    <location>
        <begin position="197"/>
        <end position="262"/>
    </location>
</feature>
<evidence type="ECO:0000256" key="4">
    <source>
        <dbReference type="SAM" id="MobiDB-lite"/>
    </source>
</evidence>
<feature type="domain" description="Agenet" evidence="5">
    <location>
        <begin position="132"/>
        <end position="194"/>
    </location>
</feature>
<dbReference type="EnsemblPlants" id="evm.model.08.1907">
    <property type="protein sequence ID" value="cds.evm.model.08.1907"/>
    <property type="gene ID" value="evm.TU.08.1907"/>
</dbReference>
<proteinExistence type="predicted"/>
<evidence type="ECO:0000256" key="3">
    <source>
        <dbReference type="SAM" id="Coils"/>
    </source>
</evidence>
<evidence type="ECO:0000259" key="5">
    <source>
        <dbReference type="SMART" id="SM00743"/>
    </source>
</evidence>
<keyword evidence="1" id="KW-0813">Transport</keyword>
<dbReference type="PANTHER" id="PTHR31917:SF147">
    <property type="entry name" value="AGENET DOMAIN-CONTAINING PROTEIN"/>
    <property type="match status" value="1"/>
</dbReference>
<evidence type="ECO:0000256" key="2">
    <source>
        <dbReference type="ARBA" id="ARBA00022604"/>
    </source>
</evidence>
<evidence type="ECO:0000313" key="7">
    <source>
        <dbReference type="Proteomes" id="UP000596661"/>
    </source>
</evidence>
<accession>A0A803QA64</accession>
<dbReference type="InterPro" id="IPR007930">
    <property type="entry name" value="DUF724"/>
</dbReference>
<reference evidence="6" key="2">
    <citation type="submission" date="2021-03" db="UniProtKB">
        <authorList>
            <consortium name="EnsemblPlants"/>
        </authorList>
    </citation>
    <scope>IDENTIFICATION</scope>
</reference>
<protein>
    <recommendedName>
        <fullName evidence="5">Agenet domain-containing protein</fullName>
    </recommendedName>
</protein>
<dbReference type="AlphaFoldDB" id="A0A803QA64"/>
<feature type="region of interest" description="Disordered" evidence="4">
    <location>
        <begin position="361"/>
        <end position="399"/>
    </location>
</feature>
<feature type="compositionally biased region" description="Basic and acidic residues" evidence="4">
    <location>
        <begin position="363"/>
        <end position="381"/>
    </location>
</feature>
<dbReference type="Pfam" id="PF05266">
    <property type="entry name" value="DUF724"/>
    <property type="match status" value="1"/>
</dbReference>
<organism evidence="6 7">
    <name type="scientific">Cannabis sativa</name>
    <name type="common">Hemp</name>
    <name type="synonym">Marijuana</name>
    <dbReference type="NCBI Taxonomy" id="3483"/>
    <lineage>
        <taxon>Eukaryota</taxon>
        <taxon>Viridiplantae</taxon>
        <taxon>Streptophyta</taxon>
        <taxon>Embryophyta</taxon>
        <taxon>Tracheophyta</taxon>
        <taxon>Spermatophyta</taxon>
        <taxon>Magnoliopsida</taxon>
        <taxon>eudicotyledons</taxon>
        <taxon>Gunneridae</taxon>
        <taxon>Pentapetalae</taxon>
        <taxon>rosids</taxon>
        <taxon>fabids</taxon>
        <taxon>Rosales</taxon>
        <taxon>Cannabaceae</taxon>
        <taxon>Cannabis</taxon>
    </lineage>
</organism>
<dbReference type="InterPro" id="IPR008395">
    <property type="entry name" value="Agenet-like_dom"/>
</dbReference>
<dbReference type="PANTHER" id="PTHR31917">
    <property type="entry name" value="AGENET DOMAIN-CONTAINING PROTEIN-RELATED"/>
    <property type="match status" value="1"/>
</dbReference>
<feature type="domain" description="Agenet" evidence="5">
    <location>
        <begin position="65"/>
        <end position="122"/>
    </location>
</feature>
<sequence length="609" mass="69758">MVDSNKDYRSVEVGRKTHDETGFFTNAWYPTTIITPCTNNPLKKRKCNHNKEEEQDRSLIGPFTIPPEPNDVVDAWNEEESVWSTGVVLSVQNDYCSVFFKEAPDIKDFHCSKLRPHWEQWLISPKQEIQYSKFKPGTSVELKDDMLEFAWIPATVIGEKGTNSVVVRYNSKNNQAVKITVQLDMIRPKPPQLSNDEDFKLKEKVDAFCESSYWLVGTITSVGKITSTLVQRKYAVNFGTYPKRNEIVFDHSQLRSHLDWVNEQWITNSGEVISTPTQQIQTQQVCDTAAKDIESSCSGSEFNNDENETPCSTNQDDTQNKELLFSATSMNDEEANSPKVNGSSNMLVKLHYDEFDNSGLLSFKEDDQKQNSKREKSKEQYELQAPNSQGNTNEERKNTPFVKRSNLWALLESLEVCQKLPQNPHFHPLLNEEDDEIEFEALALSHMVKFALLIEKVFNLREDGSMAEIDYLIAELTEMGKLGFDVKVVKNNLNEWRMKKVELEELKIQITLHNEKKAKIDEELKILEKKQSLLMSQSAYEASQCWEKAGINTSISAGMTLLDCYLEQWKTVQTSDLESSRIGLLVGDGAERWCVPRTNKIKGINRLDI</sequence>
<keyword evidence="3" id="KW-0175">Coiled coil</keyword>